<comment type="caution">
    <text evidence="2">Lacks conserved residue(s) required for the propagation of feature annotation.</text>
</comment>
<dbReference type="SUPFAM" id="SSF47473">
    <property type="entry name" value="EF-hand"/>
    <property type="match status" value="1"/>
</dbReference>
<dbReference type="GO" id="GO:0005737">
    <property type="term" value="C:cytoplasm"/>
    <property type="evidence" value="ECO:0007669"/>
    <property type="project" value="TreeGrafter"/>
</dbReference>
<sequence length="635" mass="72688">MEDFNKIKNNCLVKKKLWCDPDFPAEIMSLFYHQVPNVIFEWKRPAQMHESPIFIDDAFEGFDLDNGPLGDLWLMGCMEVLHKFKGIFKHVVPVDQNFRSNYAGIFRFRIWWNGKWEVVMVDDRLPTVNGEFVFIHNTHGMQLWAALLEKAYAKLHGSYEALKYGNADDALMDLTGGIVESSPLPLLNQVKVLHHRLKSVSTIALAFAPSGPGPFESITNSKLFLIYETDKVMTSDGFIYIVRIVVPFLPTSDQVPNRFFELNYNAIWDSLSAFKKKELLATEQGFWVPFTELEKIISCMRLLNFDVQSCQLEPTFAYKTRWLSQNRQGSWVKGVTAGGCKNNTETFHLNPQFQVSISSRTPTIISLQQSNSLESQVIGFTVHLLRNILNEKASASLLTETDGLLNAHYSNARHVSSVSVIEPGIYLIMPTTYEPRKEGRFTLRIFTLKPIIMSNELDTQTRLLNQIVFEADSVLHNSKNLKLYEILFLQLADEHKTVDAFGLQDVLEKSLPNDYLQSCATIETCRHIILGMEAPNKKELTGRIHLKSYKNLLISLLHWEEIFREYTTKTRGVLAVERLYVALSKVGFLISNKLLAMLVFKYMRRDGTLRFGDFVSAIFYLKRKLGFSEDASSLP</sequence>
<dbReference type="SMART" id="SM00720">
    <property type="entry name" value="calpain_III"/>
    <property type="match status" value="1"/>
</dbReference>
<dbReference type="InterPro" id="IPR011992">
    <property type="entry name" value="EF-hand-dom_pair"/>
</dbReference>
<dbReference type="InterPro" id="IPR022682">
    <property type="entry name" value="Calpain_domain_III"/>
</dbReference>
<dbReference type="SMART" id="SM00230">
    <property type="entry name" value="CysPc"/>
    <property type="match status" value="1"/>
</dbReference>
<dbReference type="InterPro" id="IPR001300">
    <property type="entry name" value="Peptidase_C2_calpain_cat"/>
</dbReference>
<comment type="caution">
    <text evidence="4">The sequence shown here is derived from an EMBL/GenBank/DDBJ whole genome shotgun (WGS) entry which is preliminary data.</text>
</comment>
<dbReference type="EMBL" id="CALOZG010000087">
    <property type="protein sequence ID" value="CAH4038607.1"/>
    <property type="molecule type" value="Genomic_DNA"/>
</dbReference>
<dbReference type="Pfam" id="PF01067">
    <property type="entry name" value="Calpain_III"/>
    <property type="match status" value="1"/>
</dbReference>
<evidence type="ECO:0000313" key="5">
    <source>
        <dbReference type="Proteomes" id="UP001152562"/>
    </source>
</evidence>
<dbReference type="Gene3D" id="2.60.120.380">
    <property type="match status" value="1"/>
</dbReference>
<accession>A0A9P0XH35</accession>
<dbReference type="SUPFAM" id="SSF49758">
    <property type="entry name" value="Calpain large subunit, middle domain (domain III)"/>
    <property type="match status" value="1"/>
</dbReference>
<gene>
    <name evidence="4" type="ORF">PIBRA_LOCUS14139</name>
</gene>
<dbReference type="OrthoDB" id="424753at2759"/>
<dbReference type="PROSITE" id="PS50203">
    <property type="entry name" value="CALPAIN_CAT"/>
    <property type="match status" value="1"/>
</dbReference>
<dbReference type="PANTHER" id="PTHR10183">
    <property type="entry name" value="CALPAIN"/>
    <property type="match status" value="1"/>
</dbReference>
<feature type="domain" description="Calpain catalytic" evidence="3">
    <location>
        <begin position="17"/>
        <end position="306"/>
    </location>
</feature>
<protein>
    <recommendedName>
        <fullName evidence="3">Calpain catalytic domain-containing protein</fullName>
    </recommendedName>
</protein>
<dbReference type="InterPro" id="IPR022683">
    <property type="entry name" value="Calpain_III"/>
</dbReference>
<proteinExistence type="inferred from homology"/>
<dbReference type="InterPro" id="IPR022684">
    <property type="entry name" value="Calpain_cysteine_protease"/>
</dbReference>
<evidence type="ECO:0000256" key="1">
    <source>
        <dbReference type="ARBA" id="ARBA00007623"/>
    </source>
</evidence>
<dbReference type="PANTHER" id="PTHR10183:SF394">
    <property type="entry name" value="CALPAIN-C"/>
    <property type="match status" value="1"/>
</dbReference>
<dbReference type="InterPro" id="IPR036213">
    <property type="entry name" value="Calpain_III_sf"/>
</dbReference>
<evidence type="ECO:0000256" key="2">
    <source>
        <dbReference type="PROSITE-ProRule" id="PRU00239"/>
    </source>
</evidence>
<dbReference type="Proteomes" id="UP001152562">
    <property type="component" value="Unassembled WGS sequence"/>
</dbReference>
<dbReference type="InterPro" id="IPR038765">
    <property type="entry name" value="Papain-like_cys_pep_sf"/>
</dbReference>
<dbReference type="SUPFAM" id="SSF54001">
    <property type="entry name" value="Cysteine proteinases"/>
    <property type="match status" value="1"/>
</dbReference>
<dbReference type="Gene3D" id="1.10.238.10">
    <property type="entry name" value="EF-hand"/>
    <property type="match status" value="1"/>
</dbReference>
<dbReference type="Pfam" id="PF00648">
    <property type="entry name" value="Peptidase_C2"/>
    <property type="match status" value="1"/>
</dbReference>
<dbReference type="AlphaFoldDB" id="A0A9P0XH35"/>
<keyword evidence="5" id="KW-1185">Reference proteome</keyword>
<evidence type="ECO:0000313" key="4">
    <source>
        <dbReference type="EMBL" id="CAH4038607.1"/>
    </source>
</evidence>
<dbReference type="GO" id="GO:0006508">
    <property type="term" value="P:proteolysis"/>
    <property type="evidence" value="ECO:0007669"/>
    <property type="project" value="InterPro"/>
</dbReference>
<evidence type="ECO:0000259" key="3">
    <source>
        <dbReference type="PROSITE" id="PS50203"/>
    </source>
</evidence>
<dbReference type="PRINTS" id="PR00704">
    <property type="entry name" value="CALPAIN"/>
</dbReference>
<reference evidence="4" key="1">
    <citation type="submission" date="2022-05" db="EMBL/GenBank/DDBJ databases">
        <authorList>
            <person name="Okamura Y."/>
        </authorList>
    </citation>
    <scope>NUCLEOTIDE SEQUENCE</scope>
</reference>
<comment type="similarity">
    <text evidence="1">Belongs to the peptidase C2 family.</text>
</comment>
<dbReference type="GO" id="GO:0004198">
    <property type="term" value="F:calcium-dependent cysteine-type endopeptidase activity"/>
    <property type="evidence" value="ECO:0007669"/>
    <property type="project" value="InterPro"/>
</dbReference>
<name>A0A9P0XH35_PIEBR</name>
<organism evidence="4 5">
    <name type="scientific">Pieris brassicae</name>
    <name type="common">White butterfly</name>
    <name type="synonym">Large white butterfly</name>
    <dbReference type="NCBI Taxonomy" id="7116"/>
    <lineage>
        <taxon>Eukaryota</taxon>
        <taxon>Metazoa</taxon>
        <taxon>Ecdysozoa</taxon>
        <taxon>Arthropoda</taxon>
        <taxon>Hexapoda</taxon>
        <taxon>Insecta</taxon>
        <taxon>Pterygota</taxon>
        <taxon>Neoptera</taxon>
        <taxon>Endopterygota</taxon>
        <taxon>Lepidoptera</taxon>
        <taxon>Glossata</taxon>
        <taxon>Ditrysia</taxon>
        <taxon>Papilionoidea</taxon>
        <taxon>Pieridae</taxon>
        <taxon>Pierinae</taxon>
        <taxon>Pieris</taxon>
    </lineage>
</organism>